<gene>
    <name evidence="1" type="ORF">MUS_2327</name>
</gene>
<dbReference type="KEGG" id="bqy:MUS_2327"/>
<protein>
    <submittedName>
        <fullName evidence="1">Uncharacterized protein</fullName>
    </submittedName>
</protein>
<accession>I2C6J8</accession>
<dbReference type="PATRIC" id="fig|1126211.3.peg.2226"/>
<dbReference type="AlphaFoldDB" id="I2C6J8"/>
<evidence type="ECO:0000313" key="2">
    <source>
        <dbReference type="Proteomes" id="UP000002878"/>
    </source>
</evidence>
<dbReference type="HOGENOM" id="CLU_1999223_0_0_9"/>
<name>I2C6J8_BACAY</name>
<reference evidence="1 2" key="1">
    <citation type="journal article" date="2012" name="J. Biotechnol.">
        <title>Genome sequence of the plant growth promoting strain Bacillus amyloliquefaciens subsp. plantarum B9601-Y2 and expression of mersacidin and other secondary metabolites.</title>
        <authorList>
            <person name="He P."/>
            <person name="Hao K."/>
            <person name="Blom J."/>
            <person name="Ruckert C."/>
            <person name="Vater J."/>
            <person name="Mao Z."/>
            <person name="Wu Y."/>
            <person name="Hou M."/>
            <person name="He P."/>
            <person name="He Y."/>
            <person name="Borriss R."/>
        </authorList>
    </citation>
    <scope>NUCLEOTIDE SEQUENCE [LARGE SCALE GENOMIC DNA]</scope>
    <source>
        <strain evidence="1">Y2</strain>
    </source>
</reference>
<dbReference type="Proteomes" id="UP000002878">
    <property type="component" value="Chromosome"/>
</dbReference>
<organism evidence="1 2">
    <name type="scientific">Bacillus amyloliquefaciens (strain Y2)</name>
    <name type="common">Bacillus amyloliquefaciens subsp. plantarum (strain B9601-Y2)</name>
    <dbReference type="NCBI Taxonomy" id="1155777"/>
    <lineage>
        <taxon>Bacteria</taxon>
        <taxon>Bacillati</taxon>
        <taxon>Bacillota</taxon>
        <taxon>Bacilli</taxon>
        <taxon>Bacillales</taxon>
        <taxon>Bacillaceae</taxon>
        <taxon>Bacillus</taxon>
        <taxon>Bacillus amyloliquefaciens group</taxon>
    </lineage>
</organism>
<dbReference type="EMBL" id="CP003332">
    <property type="protein sequence ID" value="AFJ62272.1"/>
    <property type="molecule type" value="Genomic_DNA"/>
</dbReference>
<proteinExistence type="predicted"/>
<evidence type="ECO:0000313" key="1">
    <source>
        <dbReference type="EMBL" id="AFJ62272.1"/>
    </source>
</evidence>
<sequence>MKRIEVVPSLKAEMSLVLHDTQAIANMQPEWEFHTPTNLEHHGGVSTCLRAGYFPLRHREKIEAFCLSIVTAHSIESGMSSDASVTVSEKTHKHVAVFDILNRCRNRYFLWFSCPCEIMAAGIR</sequence>